<gene>
    <name evidence="2" type="ORF">LX24_01629</name>
</gene>
<dbReference type="InterPro" id="IPR051686">
    <property type="entry name" value="Lipoprotein_DolP"/>
</dbReference>
<dbReference type="Gene3D" id="3.30.1340.30">
    <property type="match status" value="2"/>
</dbReference>
<accession>A0A5S4ZRL4</accession>
<comment type="caution">
    <text evidence="2">The sequence shown here is derived from an EMBL/GenBank/DDBJ whole genome shotgun (WGS) entry which is preliminary data.</text>
</comment>
<dbReference type="PANTHER" id="PTHR34606">
    <property type="entry name" value="BON DOMAIN-CONTAINING PROTEIN"/>
    <property type="match status" value="1"/>
</dbReference>
<organism evidence="2 3">
    <name type="scientific">Desulfallas thermosapovorans DSM 6562</name>
    <dbReference type="NCBI Taxonomy" id="1121431"/>
    <lineage>
        <taxon>Bacteria</taxon>
        <taxon>Bacillati</taxon>
        <taxon>Bacillota</taxon>
        <taxon>Clostridia</taxon>
        <taxon>Eubacteriales</taxon>
        <taxon>Desulfallaceae</taxon>
        <taxon>Desulfallas</taxon>
    </lineage>
</organism>
<evidence type="ECO:0000313" key="3">
    <source>
        <dbReference type="Proteomes" id="UP000323166"/>
    </source>
</evidence>
<dbReference type="InterPro" id="IPR014004">
    <property type="entry name" value="Transpt-assoc_nodulatn_dom_bac"/>
</dbReference>
<protein>
    <submittedName>
        <fullName evidence="2">Osmotically-inducible protein OsmY</fullName>
    </submittedName>
</protein>
<dbReference type="Proteomes" id="UP000323166">
    <property type="component" value="Unassembled WGS sequence"/>
</dbReference>
<feature type="domain" description="BON" evidence="1">
    <location>
        <begin position="83"/>
        <end position="151"/>
    </location>
</feature>
<keyword evidence="3" id="KW-1185">Reference proteome</keyword>
<name>A0A5S4ZRL4_9FIRM</name>
<reference evidence="2 3" key="1">
    <citation type="submission" date="2019-07" db="EMBL/GenBank/DDBJ databases">
        <title>Genomic Encyclopedia of Type Strains, Phase I: the one thousand microbial genomes (KMG-I) project.</title>
        <authorList>
            <person name="Kyrpides N."/>
        </authorList>
    </citation>
    <scope>NUCLEOTIDE SEQUENCE [LARGE SCALE GENOMIC DNA]</scope>
    <source>
        <strain evidence="2 3">DSM 6562</strain>
    </source>
</reference>
<dbReference type="AlphaFoldDB" id="A0A5S4ZRL4"/>
<dbReference type="PROSITE" id="PS50914">
    <property type="entry name" value="BON"/>
    <property type="match status" value="2"/>
</dbReference>
<dbReference type="Pfam" id="PF04972">
    <property type="entry name" value="BON"/>
    <property type="match status" value="2"/>
</dbReference>
<proteinExistence type="predicted"/>
<dbReference type="EMBL" id="VNHM01000008">
    <property type="protein sequence ID" value="TYO95280.1"/>
    <property type="molecule type" value="Genomic_DNA"/>
</dbReference>
<evidence type="ECO:0000259" key="1">
    <source>
        <dbReference type="PROSITE" id="PS50914"/>
    </source>
</evidence>
<evidence type="ECO:0000313" key="2">
    <source>
        <dbReference type="EMBL" id="TYO95280.1"/>
    </source>
</evidence>
<dbReference type="InterPro" id="IPR007055">
    <property type="entry name" value="BON_dom"/>
</dbReference>
<dbReference type="PANTHER" id="PTHR34606:SF15">
    <property type="entry name" value="BON DOMAIN-CONTAINING PROTEIN"/>
    <property type="match status" value="1"/>
</dbReference>
<feature type="domain" description="BON" evidence="1">
    <location>
        <begin position="10"/>
        <end position="78"/>
    </location>
</feature>
<sequence length="180" mass="19665">MVSDQNNKNRDKALQDRVQQMLDSDKDFSSYAIKARVIDGEVQVSGIVDALAEESRLREKLTKMPGVKRVELGLAVSTDGAIDDNAVTAEVLEELQANPRVDLRHVGAKSVDGTVFLMGRVNDPEEEREAVASASKARGVTRVVSQLKSKPGDGYDENSLEAIFHHQVNNDGEDGGTRIF</sequence>
<dbReference type="SMART" id="SM00749">
    <property type="entry name" value="BON"/>
    <property type="match status" value="2"/>
</dbReference>